<protein>
    <submittedName>
        <fullName evidence="6">LysR family transcriptional regulator</fullName>
    </submittedName>
</protein>
<gene>
    <name evidence="6" type="ORF">GCM10009090_22580</name>
</gene>
<proteinExistence type="inferred from homology"/>
<name>A0A919KIG2_9XANT</name>
<sequence length="316" mass="32986">MREPTLDLDALRSFATGMALGSFARAAERLHRSTSAVSAQLKKLEQQAGVPLLARQGRGLALTPAGETLLGYARRLLALNDEAMEALAGPRWHGQIRLGLQAEFGEQLLPAVLGRFARAHPQLQVEAQIGRGAALLEGVAAGRFDLVLAWHDETAGPVVHDDAQVLADVPMCWIAASPPAWQPGTASPVPLAMLDAPCPLRSAAIEALDRAGLSWRLAFGSASLAGVWAAIEAGLGIGLRTPLCLPPGLRPLPPAAMGLPPLGSIKLRLHRASGAPAVAHLAELIRQAVGDRLERDMPKQAPGLASTASPAPASAH</sequence>
<keyword evidence="2" id="KW-0805">Transcription regulation</keyword>
<evidence type="ECO:0000259" key="5">
    <source>
        <dbReference type="PROSITE" id="PS50931"/>
    </source>
</evidence>
<dbReference type="InterPro" id="IPR036390">
    <property type="entry name" value="WH_DNA-bd_sf"/>
</dbReference>
<dbReference type="InterPro" id="IPR050176">
    <property type="entry name" value="LTTR"/>
</dbReference>
<dbReference type="PANTHER" id="PTHR30579:SF7">
    <property type="entry name" value="HTH-TYPE TRANSCRIPTIONAL REGULATOR LRHA-RELATED"/>
    <property type="match status" value="1"/>
</dbReference>
<dbReference type="PANTHER" id="PTHR30579">
    <property type="entry name" value="TRANSCRIPTIONAL REGULATOR"/>
    <property type="match status" value="1"/>
</dbReference>
<keyword evidence="7" id="KW-1185">Reference proteome</keyword>
<dbReference type="InterPro" id="IPR036388">
    <property type="entry name" value="WH-like_DNA-bd_sf"/>
</dbReference>
<feature type="domain" description="HTH lysR-type" evidence="5">
    <location>
        <begin position="6"/>
        <end position="63"/>
    </location>
</feature>
<keyword evidence="3" id="KW-0238">DNA-binding</keyword>
<dbReference type="FunFam" id="1.10.10.10:FF:000001">
    <property type="entry name" value="LysR family transcriptional regulator"/>
    <property type="match status" value="1"/>
</dbReference>
<dbReference type="AlphaFoldDB" id="A0A919KIG2"/>
<evidence type="ECO:0000313" key="6">
    <source>
        <dbReference type="EMBL" id="GHH54960.1"/>
    </source>
</evidence>
<dbReference type="PRINTS" id="PR00039">
    <property type="entry name" value="HTHLYSR"/>
</dbReference>
<dbReference type="GO" id="GO:0003677">
    <property type="term" value="F:DNA binding"/>
    <property type="evidence" value="ECO:0007669"/>
    <property type="project" value="UniProtKB-KW"/>
</dbReference>
<dbReference type="Gene3D" id="3.40.190.10">
    <property type="entry name" value="Periplasmic binding protein-like II"/>
    <property type="match status" value="2"/>
</dbReference>
<dbReference type="EMBL" id="BNBA01000016">
    <property type="protein sequence ID" value="GHH54960.1"/>
    <property type="molecule type" value="Genomic_DNA"/>
</dbReference>
<dbReference type="RefSeq" id="WP_434026511.1">
    <property type="nucleotide sequence ID" value="NZ_BNBA01000016.1"/>
</dbReference>
<reference evidence="6" key="2">
    <citation type="submission" date="2020-09" db="EMBL/GenBank/DDBJ databases">
        <authorList>
            <person name="Sun Q."/>
            <person name="Ohkuma M."/>
        </authorList>
    </citation>
    <scope>NUCLEOTIDE SEQUENCE</scope>
    <source>
        <strain evidence="6">JCM 13306</strain>
    </source>
</reference>
<evidence type="ECO:0000313" key="7">
    <source>
        <dbReference type="Proteomes" id="UP000623958"/>
    </source>
</evidence>
<dbReference type="GO" id="GO:0003700">
    <property type="term" value="F:DNA-binding transcription factor activity"/>
    <property type="evidence" value="ECO:0007669"/>
    <property type="project" value="InterPro"/>
</dbReference>
<comment type="caution">
    <text evidence="6">The sequence shown here is derived from an EMBL/GenBank/DDBJ whole genome shotgun (WGS) entry which is preliminary data.</text>
</comment>
<dbReference type="Proteomes" id="UP000623958">
    <property type="component" value="Unassembled WGS sequence"/>
</dbReference>
<comment type="similarity">
    <text evidence="1">Belongs to the LysR transcriptional regulatory family.</text>
</comment>
<dbReference type="SUPFAM" id="SSF53850">
    <property type="entry name" value="Periplasmic binding protein-like II"/>
    <property type="match status" value="1"/>
</dbReference>
<dbReference type="SUPFAM" id="SSF46785">
    <property type="entry name" value="Winged helix' DNA-binding domain"/>
    <property type="match status" value="1"/>
</dbReference>
<dbReference type="InterPro" id="IPR005119">
    <property type="entry name" value="LysR_subst-bd"/>
</dbReference>
<keyword evidence="4" id="KW-0804">Transcription</keyword>
<evidence type="ECO:0000256" key="3">
    <source>
        <dbReference type="ARBA" id="ARBA00023125"/>
    </source>
</evidence>
<evidence type="ECO:0000256" key="2">
    <source>
        <dbReference type="ARBA" id="ARBA00023015"/>
    </source>
</evidence>
<evidence type="ECO:0000256" key="4">
    <source>
        <dbReference type="ARBA" id="ARBA00023163"/>
    </source>
</evidence>
<dbReference type="InterPro" id="IPR000847">
    <property type="entry name" value="LysR_HTH_N"/>
</dbReference>
<accession>A0A919KIG2</accession>
<organism evidence="6 7">
    <name type="scientific">Xanthomonas boreopolis</name>
    <dbReference type="NCBI Taxonomy" id="86183"/>
    <lineage>
        <taxon>Bacteria</taxon>
        <taxon>Pseudomonadati</taxon>
        <taxon>Pseudomonadota</taxon>
        <taxon>Gammaproteobacteria</taxon>
        <taxon>Lysobacterales</taxon>
        <taxon>Lysobacteraceae</taxon>
        <taxon>Xanthomonas</taxon>
    </lineage>
</organism>
<dbReference type="Pfam" id="PF00126">
    <property type="entry name" value="HTH_1"/>
    <property type="match status" value="1"/>
</dbReference>
<reference evidence="6" key="1">
    <citation type="journal article" date="2014" name="Int. J. Syst. Evol. Microbiol.">
        <title>Complete genome sequence of Corynebacterium casei LMG S-19264T (=DSM 44701T), isolated from a smear-ripened cheese.</title>
        <authorList>
            <consortium name="US DOE Joint Genome Institute (JGI-PGF)"/>
            <person name="Walter F."/>
            <person name="Albersmeier A."/>
            <person name="Kalinowski J."/>
            <person name="Ruckert C."/>
        </authorList>
    </citation>
    <scope>NUCLEOTIDE SEQUENCE</scope>
    <source>
        <strain evidence="6">JCM 13306</strain>
    </source>
</reference>
<dbReference type="Gene3D" id="1.10.10.10">
    <property type="entry name" value="Winged helix-like DNA-binding domain superfamily/Winged helix DNA-binding domain"/>
    <property type="match status" value="1"/>
</dbReference>
<dbReference type="Pfam" id="PF03466">
    <property type="entry name" value="LysR_substrate"/>
    <property type="match status" value="1"/>
</dbReference>
<evidence type="ECO:0000256" key="1">
    <source>
        <dbReference type="ARBA" id="ARBA00009437"/>
    </source>
</evidence>
<dbReference type="PROSITE" id="PS50931">
    <property type="entry name" value="HTH_LYSR"/>
    <property type="match status" value="1"/>
</dbReference>